<dbReference type="PANTHER" id="PTHR32071:SF57">
    <property type="entry name" value="C4-DICARBOXYLATE TRANSPORT TRANSCRIPTIONAL REGULATORY PROTEIN DCTD"/>
    <property type="match status" value="1"/>
</dbReference>
<gene>
    <name evidence="9" type="ORF">MSZNOR_4134</name>
</gene>
<dbReference type="InterPro" id="IPR001789">
    <property type="entry name" value="Sig_transdc_resp-reg_receiver"/>
</dbReference>
<dbReference type="PROSITE" id="PS50045">
    <property type="entry name" value="SIGMA54_INTERACT_4"/>
    <property type="match status" value="1"/>
</dbReference>
<accession>A0ABM9I761</accession>
<dbReference type="Pfam" id="PF00989">
    <property type="entry name" value="PAS"/>
    <property type="match status" value="1"/>
</dbReference>
<evidence type="ECO:0000313" key="10">
    <source>
        <dbReference type="Proteomes" id="UP001162030"/>
    </source>
</evidence>
<organism evidence="9 10">
    <name type="scientific">Methylocaldum szegediense</name>
    <dbReference type="NCBI Taxonomy" id="73780"/>
    <lineage>
        <taxon>Bacteria</taxon>
        <taxon>Pseudomonadati</taxon>
        <taxon>Pseudomonadota</taxon>
        <taxon>Gammaproteobacteria</taxon>
        <taxon>Methylococcales</taxon>
        <taxon>Methylococcaceae</taxon>
        <taxon>Methylocaldum</taxon>
    </lineage>
</organism>
<dbReference type="Pfam" id="PF00072">
    <property type="entry name" value="Response_reg"/>
    <property type="match status" value="1"/>
</dbReference>
<keyword evidence="1" id="KW-0547">Nucleotide-binding</keyword>
<comment type="caution">
    <text evidence="5">Lacks conserved residue(s) required for the propagation of feature annotation.</text>
</comment>
<dbReference type="Proteomes" id="UP001162030">
    <property type="component" value="Chromosome"/>
</dbReference>
<dbReference type="Gene3D" id="1.10.8.60">
    <property type="match status" value="1"/>
</dbReference>
<evidence type="ECO:0000259" key="6">
    <source>
        <dbReference type="PROSITE" id="PS50045"/>
    </source>
</evidence>
<protein>
    <submittedName>
        <fullName evidence="9">Formate hydrogenlyase transcriptional activator</fullName>
    </submittedName>
</protein>
<keyword evidence="4" id="KW-0804">Transcription</keyword>
<keyword evidence="10" id="KW-1185">Reference proteome</keyword>
<reference evidence="9 10" key="1">
    <citation type="submission" date="2023-03" db="EMBL/GenBank/DDBJ databases">
        <authorList>
            <person name="Pearce D."/>
        </authorList>
    </citation>
    <scope>NUCLEOTIDE SEQUENCE [LARGE SCALE GENOMIC DNA]</scope>
    <source>
        <strain evidence="9">Msz</strain>
    </source>
</reference>
<dbReference type="RefSeq" id="WP_026609573.1">
    <property type="nucleotide sequence ID" value="NZ_OX458333.1"/>
</dbReference>
<dbReference type="PROSITE" id="PS50110">
    <property type="entry name" value="RESPONSE_REGULATORY"/>
    <property type="match status" value="1"/>
</dbReference>
<dbReference type="InterPro" id="IPR013767">
    <property type="entry name" value="PAS_fold"/>
</dbReference>
<dbReference type="Gene3D" id="3.30.450.20">
    <property type="entry name" value="PAS domain"/>
    <property type="match status" value="1"/>
</dbReference>
<name>A0ABM9I761_9GAMM</name>
<dbReference type="SUPFAM" id="SSF52172">
    <property type="entry name" value="CheY-like"/>
    <property type="match status" value="1"/>
</dbReference>
<evidence type="ECO:0000259" key="8">
    <source>
        <dbReference type="PROSITE" id="PS50112"/>
    </source>
</evidence>
<dbReference type="PROSITE" id="PS00688">
    <property type="entry name" value="SIGMA54_INTERACT_3"/>
    <property type="match status" value="1"/>
</dbReference>
<dbReference type="InterPro" id="IPR009057">
    <property type="entry name" value="Homeodomain-like_sf"/>
</dbReference>
<dbReference type="Pfam" id="PF25601">
    <property type="entry name" value="AAA_lid_14"/>
    <property type="match status" value="1"/>
</dbReference>
<evidence type="ECO:0000259" key="7">
    <source>
        <dbReference type="PROSITE" id="PS50110"/>
    </source>
</evidence>
<dbReference type="NCBIfam" id="TIGR00229">
    <property type="entry name" value="sensory_box"/>
    <property type="match status" value="1"/>
</dbReference>
<feature type="domain" description="PAS" evidence="8">
    <location>
        <begin position="141"/>
        <end position="185"/>
    </location>
</feature>
<feature type="domain" description="Sigma-54 factor interaction" evidence="6">
    <location>
        <begin position="285"/>
        <end position="514"/>
    </location>
</feature>
<dbReference type="InterPro" id="IPR002078">
    <property type="entry name" value="Sigma_54_int"/>
</dbReference>
<dbReference type="InterPro" id="IPR002197">
    <property type="entry name" value="HTH_Fis"/>
</dbReference>
<dbReference type="InterPro" id="IPR035965">
    <property type="entry name" value="PAS-like_dom_sf"/>
</dbReference>
<evidence type="ECO:0000256" key="1">
    <source>
        <dbReference type="ARBA" id="ARBA00022741"/>
    </source>
</evidence>
<dbReference type="SUPFAM" id="SSF52540">
    <property type="entry name" value="P-loop containing nucleoside triphosphate hydrolases"/>
    <property type="match status" value="1"/>
</dbReference>
<dbReference type="PANTHER" id="PTHR32071">
    <property type="entry name" value="TRANSCRIPTIONAL REGULATORY PROTEIN"/>
    <property type="match status" value="1"/>
</dbReference>
<keyword evidence="3" id="KW-0805">Transcription regulation</keyword>
<dbReference type="InterPro" id="IPR058031">
    <property type="entry name" value="AAA_lid_NorR"/>
</dbReference>
<keyword evidence="2" id="KW-0067">ATP-binding</keyword>
<dbReference type="InterPro" id="IPR025662">
    <property type="entry name" value="Sigma_54_int_dom_ATP-bd_1"/>
</dbReference>
<evidence type="ECO:0000256" key="2">
    <source>
        <dbReference type="ARBA" id="ARBA00022840"/>
    </source>
</evidence>
<dbReference type="PROSITE" id="PS00675">
    <property type="entry name" value="SIGMA54_INTERACT_1"/>
    <property type="match status" value="1"/>
</dbReference>
<dbReference type="InterPro" id="IPR025944">
    <property type="entry name" value="Sigma_54_int_dom_CS"/>
</dbReference>
<dbReference type="SMART" id="SM00382">
    <property type="entry name" value="AAA"/>
    <property type="match status" value="1"/>
</dbReference>
<sequence>MNSAVEKAAKRPLILVVDDTPTKLQPLFELLSTQGFDLSVAENGESALKQLETVRPDLILLNVLMPRLEGLETCRRFKERPDTRDIPVIFMSALTETVDKVKGFVLGAVDFVTKPFQQEEVLGRITTQLTLKRLEARLQENEMRLFSIIDNAMDAIVTFDEAGAIVLFNRAAERVFRCQSSDAIGGSCCRFLSDGLCQLLRQYMCVEDKAPVWVPPGHCAVRADGTSFPVEATFSYADVNGQGLYTVILRDVEERQRAEAEHQRLCGINLYLAEELRASQAAEDFVAQSPVMRRVVDRIQQVAPTDATVLILGETGTGKEVVARAVHALSRRRDKVLVKLNCAAIPKDLVESELFGHEKGAFTGAIERKLGRFELADQGTLFLDEIGELPLDLQAKLLRVLQEGEFERVGSTETRKVDVRVLAATNRDIAKRAKEGSFRPDLYYRLNVFPILLPPLRERRDDLPLLIRHFLRKYGEKYGKQIETIPARVMTSLQTYDWPGNIRELENVIERAVILSRGTELSLEQEFFKAENPEHTLRFETLEEAERAHIIKVLEATGWRVSGKGGAAELLGVKRSTLESRMKKLRITRRT</sequence>
<dbReference type="Gene3D" id="1.10.10.60">
    <property type="entry name" value="Homeodomain-like"/>
    <property type="match status" value="1"/>
</dbReference>
<evidence type="ECO:0000256" key="4">
    <source>
        <dbReference type="ARBA" id="ARBA00023163"/>
    </source>
</evidence>
<dbReference type="CDD" id="cd00009">
    <property type="entry name" value="AAA"/>
    <property type="match status" value="1"/>
</dbReference>
<dbReference type="InterPro" id="IPR011006">
    <property type="entry name" value="CheY-like_superfamily"/>
</dbReference>
<dbReference type="Pfam" id="PF00158">
    <property type="entry name" value="Sigma54_activat"/>
    <property type="match status" value="1"/>
</dbReference>
<dbReference type="SMART" id="SM00448">
    <property type="entry name" value="REC"/>
    <property type="match status" value="1"/>
</dbReference>
<dbReference type="EMBL" id="OX458333">
    <property type="protein sequence ID" value="CAI8935696.1"/>
    <property type="molecule type" value="Genomic_DNA"/>
</dbReference>
<evidence type="ECO:0000256" key="5">
    <source>
        <dbReference type="PROSITE-ProRule" id="PRU00169"/>
    </source>
</evidence>
<evidence type="ECO:0000313" key="9">
    <source>
        <dbReference type="EMBL" id="CAI8935696.1"/>
    </source>
</evidence>
<dbReference type="Gene3D" id="3.40.50.2300">
    <property type="match status" value="1"/>
</dbReference>
<dbReference type="InterPro" id="IPR027417">
    <property type="entry name" value="P-loop_NTPase"/>
</dbReference>
<dbReference type="PROSITE" id="PS50112">
    <property type="entry name" value="PAS"/>
    <property type="match status" value="1"/>
</dbReference>
<proteinExistence type="predicted"/>
<dbReference type="SUPFAM" id="SSF55785">
    <property type="entry name" value="PYP-like sensor domain (PAS domain)"/>
    <property type="match status" value="1"/>
</dbReference>
<dbReference type="InterPro" id="IPR003593">
    <property type="entry name" value="AAA+_ATPase"/>
</dbReference>
<dbReference type="Pfam" id="PF02954">
    <property type="entry name" value="HTH_8"/>
    <property type="match status" value="1"/>
</dbReference>
<dbReference type="SUPFAM" id="SSF46689">
    <property type="entry name" value="Homeodomain-like"/>
    <property type="match status" value="1"/>
</dbReference>
<feature type="domain" description="Response regulatory" evidence="7">
    <location>
        <begin position="13"/>
        <end position="129"/>
    </location>
</feature>
<dbReference type="Gene3D" id="3.40.50.300">
    <property type="entry name" value="P-loop containing nucleotide triphosphate hydrolases"/>
    <property type="match status" value="1"/>
</dbReference>
<evidence type="ECO:0000256" key="3">
    <source>
        <dbReference type="ARBA" id="ARBA00023015"/>
    </source>
</evidence>
<dbReference type="InterPro" id="IPR000014">
    <property type="entry name" value="PAS"/>
</dbReference>
<dbReference type="CDD" id="cd19920">
    <property type="entry name" value="REC_PA4781-like"/>
    <property type="match status" value="1"/>
</dbReference>